<accession>A0A069NE05</accession>
<evidence type="ECO:0000313" key="4">
    <source>
        <dbReference type="Proteomes" id="UP000597138"/>
    </source>
</evidence>
<reference evidence="4" key="3">
    <citation type="journal article" date="2019" name="Int. J. Syst. Evol. Microbiol.">
        <title>The Global Catalogue of Microorganisms (GCM) 10K type strain sequencing project: providing services to taxonomists for standard genome sequencing and annotation.</title>
        <authorList>
            <consortium name="The Broad Institute Genomics Platform"/>
            <consortium name="The Broad Institute Genome Sequencing Center for Infectious Disease"/>
            <person name="Wu L."/>
            <person name="Ma J."/>
        </authorList>
    </citation>
    <scope>NUCLEOTIDE SEQUENCE [LARGE SCALE GENOMIC DNA]</scope>
    <source>
        <strain evidence="4">CGMCC 1.11013</strain>
    </source>
</reference>
<reference evidence="1" key="1">
    <citation type="journal article" date="2014" name="Int. J. Syst. Evol. Microbiol.">
        <title>Complete genome of a new Firmicutes species belonging to the dominant human colonic microbiota ('Ruminococcus bicirculans') reveals two chromosomes and a selective capacity to utilize plant glucans.</title>
        <authorList>
            <consortium name="NISC Comparative Sequencing Program"/>
            <person name="Wegmann U."/>
            <person name="Louis P."/>
            <person name="Goesmann A."/>
            <person name="Henrissat B."/>
            <person name="Duncan S.H."/>
            <person name="Flint H.J."/>
        </authorList>
    </citation>
    <scope>NUCLEOTIDE SEQUENCE</scope>
    <source>
        <strain evidence="1">CGMCC 1.11013</strain>
    </source>
</reference>
<dbReference type="EMBL" id="JFHE01000062">
    <property type="protein sequence ID" value="KDR25919.1"/>
    <property type="molecule type" value="Genomic_DNA"/>
</dbReference>
<reference evidence="2 3" key="2">
    <citation type="submission" date="2014-03" db="EMBL/GenBank/DDBJ databases">
        <title>Draft Genome Sequences of Four Burkholderia Strains.</title>
        <authorList>
            <person name="Liu X.Y."/>
            <person name="Li C.X."/>
            <person name="Xu J.H."/>
        </authorList>
    </citation>
    <scope>NUCLEOTIDE SEQUENCE [LARGE SCALE GENOMIC DNA]</scope>
    <source>
        <strain evidence="2 3">R27</strain>
    </source>
</reference>
<evidence type="ECO:0000313" key="3">
    <source>
        <dbReference type="Proteomes" id="UP000027439"/>
    </source>
</evidence>
<dbReference type="EMBL" id="BMEG01000003">
    <property type="protein sequence ID" value="GGD69593.1"/>
    <property type="molecule type" value="Genomic_DNA"/>
</dbReference>
<name>A0A069NE05_9BURK</name>
<sequence length="80" mass="8762">MYRIIPFRGFEIHVSLAMSAEDPYDVTFQLKGGSNLGVLGRAGHSIQIHNGPFTHRLAYFNAESAGQAAVDTFLDAQHEA</sequence>
<evidence type="ECO:0000313" key="2">
    <source>
        <dbReference type="EMBL" id="KDR25919.1"/>
    </source>
</evidence>
<organism evidence="2 3">
    <name type="scientific">Caballeronia grimmiae</name>
    <dbReference type="NCBI Taxonomy" id="1071679"/>
    <lineage>
        <taxon>Bacteria</taxon>
        <taxon>Pseudomonadati</taxon>
        <taxon>Pseudomonadota</taxon>
        <taxon>Betaproteobacteria</taxon>
        <taxon>Burkholderiales</taxon>
        <taxon>Burkholderiaceae</taxon>
        <taxon>Caballeronia</taxon>
    </lineage>
</organism>
<dbReference type="RefSeq" id="WP_035970467.1">
    <property type="nucleotide sequence ID" value="NZ_BMEG01000003.1"/>
</dbReference>
<dbReference type="AlphaFoldDB" id="A0A069NE05"/>
<dbReference type="Proteomes" id="UP000597138">
    <property type="component" value="Unassembled WGS sequence"/>
</dbReference>
<protein>
    <submittedName>
        <fullName evidence="2">Uncharacterized protein</fullName>
    </submittedName>
</protein>
<keyword evidence="4" id="KW-1185">Reference proteome</keyword>
<dbReference type="Proteomes" id="UP000027439">
    <property type="component" value="Unassembled WGS sequence"/>
</dbReference>
<comment type="caution">
    <text evidence="2">The sequence shown here is derived from an EMBL/GenBank/DDBJ whole genome shotgun (WGS) entry which is preliminary data.</text>
</comment>
<evidence type="ECO:0000313" key="1">
    <source>
        <dbReference type="EMBL" id="GGD69593.1"/>
    </source>
</evidence>
<proteinExistence type="predicted"/>
<reference evidence="1" key="4">
    <citation type="submission" date="2024-05" db="EMBL/GenBank/DDBJ databases">
        <authorList>
            <person name="Sun Q."/>
            <person name="Zhou Y."/>
        </authorList>
    </citation>
    <scope>NUCLEOTIDE SEQUENCE</scope>
    <source>
        <strain evidence="1">CGMCC 1.11013</strain>
    </source>
</reference>
<gene>
    <name evidence="2" type="ORF">BG57_28620</name>
    <name evidence="1" type="ORF">GCM10010985_25100</name>
</gene>
<dbReference type="OrthoDB" id="9133768at2"/>